<dbReference type="GO" id="GO:0071230">
    <property type="term" value="P:cellular response to amino acid stimulus"/>
    <property type="evidence" value="ECO:0007669"/>
    <property type="project" value="TreeGrafter"/>
</dbReference>
<dbReference type="InterPro" id="IPR029347">
    <property type="entry name" value="Raptor_N"/>
</dbReference>
<dbReference type="GO" id="GO:0046961">
    <property type="term" value="F:proton-transporting ATPase activity, rotational mechanism"/>
    <property type="evidence" value="ECO:0007669"/>
    <property type="project" value="InterPro"/>
</dbReference>
<dbReference type="Gene3D" id="2.130.10.10">
    <property type="entry name" value="YVTN repeat-like/Quinoprotein amine dehydrogenase"/>
    <property type="match status" value="1"/>
</dbReference>
<dbReference type="Proteomes" id="UP000078046">
    <property type="component" value="Unassembled WGS sequence"/>
</dbReference>
<dbReference type="SMART" id="SM01302">
    <property type="entry name" value="Raptor_N"/>
    <property type="match status" value="1"/>
</dbReference>
<evidence type="ECO:0000256" key="8">
    <source>
        <dbReference type="SAM" id="Coils"/>
    </source>
</evidence>
<protein>
    <submittedName>
        <fullName evidence="10">V-ATPase subunit G 3</fullName>
    </submittedName>
</protein>
<dbReference type="InterPro" id="IPR011989">
    <property type="entry name" value="ARM-like"/>
</dbReference>
<dbReference type="InterPro" id="IPR005124">
    <property type="entry name" value="V-ATPase_G"/>
</dbReference>
<sequence>MKISPLIDTSASKNKRRLTKIHNIKRNNYMNTICTNSLKNDKCALDHCHSTCESKGNHSVESEPISHKISETSAKWKISTSNLADFRESNVNFHIRARYENVNLKFESNDNDAENVESVEPKSVSLTNLLDAGVIEPDKKCHVPTTNITDRDLPGKLTPPQSLNHKIEENYQFSNETTKIKNKMQFNPTKNRFSHCTIYNFDDLIVHPYNLNIDLNMYACFKTNRRTVYSDNVFKKIYFFDDYDLYNQNFDISRRNNYSSTPCPATKNILSTRKLNLNDVLHITEKKDMLGSLYSRAKPIVLLQTSNGVVFSTQSLSMEKSHEILFNVNPHITSEIAKKHDISLFNDTIDLFSRSRKNLSYNVISIIEKNSGKLFKISDDNFINKNLKSRSIYRRYQEFFRLKMQKKSKNIRTISDIIANRENLVKKISYTNRLKISHIGLCITLNLEEDISDIMDINAIVRFSEKDARPNSKHDGKPSIHCWTDSKRISLKTSRQSILENLKKQYMMWCPRSRYRSCYNHSVESFKNMCVSLRRDAGSSRVLFHYRDFNLPTKLVNTDCIYVFEKTVRKFNPIRCEDLMIWLGSPTVFIIDSINAENILDKLKSLIEPSDSDEECDYEDYNSKKSKIRFKSTDDSDSLQSVKIHSPIEPPLNVPIRGVLKNGTKSSFSTNPNSSNSDTSKPKKKVSFALELMQMCRSDYFIIASNRKNQFFIEKNDLPTDMFTSCMTTPYKTLLLLYTSLYPDVFRSLVKSLNGRFEIPGGINKRNTMLGDLHWIFTCICDSLLWSHVDIDTYRLLIKQDIGTGNFWRNFLLSQWLLKSYKITPISYPALPDLWQHPLWELWKVCLNEAIFQLPGILDEKAKYQPSSFYLNQLTNFRLWINRTSFIDNGYLMNPVTPPTMPSLVLVLLGQMYRLEALQLICRYLESCIDALQVLLVLGISPFIIRLVKTEDETLKPYILYIWSHILFTKEIALGDLLSNSIHLYFLEILSDNPCSSLKTISAYCLCALLHHYEGYSTLLCDKKVFFIIAGLLDDSGSILNRWLINLVSYLWKNNENARWIGVRNCIDEYLCHHTSSKYPYIRAACISALGTFIYSTKWHTSHATYVDKRVLMHILNSVLDINPLVRKEVIAAISGFIILRMSDFVNLVLQIKTRVVDFNSRVLTIPSPAFSRKSASLKCSRTNSFKKRFNIKRQNSVNEKDDDIIMFDRTSKYSDMNSLFDIWRNFELLCNDPCMEVRRVAKRLMAKIRKKVDYMIKETYTTKIFNIDNQLSIGDNTIPCKFVQRIMNPSDSSLCVSMYNDVRSVLATEFNSSLNSESKEPIKNKPKREDYIFSNYFETEQVMFMDNLFNLILNEIGSVKTKVTTAEIDTGELLKAEFFIKTAENIKLQESKLSQKRKVKNIKKKTNVPVAPALRKFSIVPTIKEETRVEPIIFEPLENILCTPFETYKAQSEPITSDNSDKLNFDTLEKRSKTKTCLEKIDKSDKEKADQSETVPNVKRYYTVKDFKVKNVVINYETSEDNTIIESRSVTFENAKIVYDNVPFNVRDGYRIYDSRLENFKSKFEEFAVDEREDVITYTQDIVNNILNNQFRDCEPGTRQMRCMFDKIDRCDACKIIEKENLEIKMEKIDVDEILQLSVVDDFKDKRDCLDIIYSKKLPDEKLKFVMFNNDSNNVAVASSDNIYFINYETDEMYEFNTDLSRKFVNMEFINDAQRDYLMTINDSAIVNVYKDVFNCKDDFSEVACWNSPFDLAQSINRRKICLLAYQPINAKMYFCSTNSFIYNCDLVRETWNELICVDSYISHVTSICTSPFNSNVLLVGSAKGTIQCFDSRQANHVFSKNYDHECCEIKFPYFSSNHFFAAYDDNKVMMWDFRLSWSPIVYDFQINNFDSGKIDNFDVHTNYQLMSRNYKNSEKIYITTFNGENLPTSMPEPDENLRKGSISSKFKNIKNSFYNKFTRSIDPISIVSLKFHPSLSINILVTRDLIMVKKEEDTSYLCEEGIYKSKNFNHEINEIQRLLEAEKKANKLINEARERKSLKLQKAKKEAMHELDLYKQQRQSVFKKMEDNLEVEREKLKVELDATLLTRVDEIKIALEKSGPNIVDKLIDTIFNINPKIHIDEFTLNDKLGAFYV</sequence>
<dbReference type="Gene3D" id="1.20.5.2950">
    <property type="match status" value="1"/>
</dbReference>
<organism evidence="10 11">
    <name type="scientific">Intoshia linei</name>
    <dbReference type="NCBI Taxonomy" id="1819745"/>
    <lineage>
        <taxon>Eukaryota</taxon>
        <taxon>Metazoa</taxon>
        <taxon>Spiralia</taxon>
        <taxon>Lophotrochozoa</taxon>
        <taxon>Mesozoa</taxon>
        <taxon>Orthonectida</taxon>
        <taxon>Rhopaluridae</taxon>
        <taxon>Intoshia</taxon>
    </lineage>
</organism>
<dbReference type="PRINTS" id="PR01547">
    <property type="entry name" value="YEAST176DUF"/>
</dbReference>
<comment type="caution">
    <text evidence="10">The sequence shown here is derived from an EMBL/GenBank/DDBJ whole genome shotgun (WGS) entry which is preliminary data.</text>
</comment>
<dbReference type="PANTHER" id="PTHR12848">
    <property type="entry name" value="REGULATORY-ASSOCIATED PROTEIN OF MTOR"/>
    <property type="match status" value="1"/>
</dbReference>
<dbReference type="EMBL" id="LWCA01000095">
    <property type="protein sequence ID" value="OAF70961.1"/>
    <property type="molecule type" value="Genomic_DNA"/>
</dbReference>
<feature type="coiled-coil region" evidence="8">
    <location>
        <begin position="2007"/>
        <end position="2048"/>
    </location>
</feature>
<dbReference type="SUPFAM" id="SSF48371">
    <property type="entry name" value="ARM repeat"/>
    <property type="match status" value="1"/>
</dbReference>
<evidence type="ECO:0000256" key="7">
    <source>
        <dbReference type="ARBA" id="ARBA00023065"/>
    </source>
</evidence>
<dbReference type="SMART" id="SM00320">
    <property type="entry name" value="WD40"/>
    <property type="match status" value="3"/>
</dbReference>
<dbReference type="GO" id="GO:0016471">
    <property type="term" value="C:vacuolar proton-transporting V-type ATPase complex"/>
    <property type="evidence" value="ECO:0007669"/>
    <property type="project" value="InterPro"/>
</dbReference>
<dbReference type="InterPro" id="IPR036322">
    <property type="entry name" value="WD40_repeat_dom_sf"/>
</dbReference>
<dbReference type="Gene3D" id="1.25.10.10">
    <property type="entry name" value="Leucine-rich Repeat Variant"/>
    <property type="match status" value="1"/>
</dbReference>
<dbReference type="SUPFAM" id="SSF50978">
    <property type="entry name" value="WD40 repeat-like"/>
    <property type="match status" value="1"/>
</dbReference>
<evidence type="ECO:0000313" key="10">
    <source>
        <dbReference type="EMBL" id="OAF70961.1"/>
    </source>
</evidence>
<evidence type="ECO:0000313" key="11">
    <source>
        <dbReference type="Proteomes" id="UP000078046"/>
    </source>
</evidence>
<evidence type="ECO:0000259" key="9">
    <source>
        <dbReference type="SMART" id="SM01302"/>
    </source>
</evidence>
<keyword evidence="3" id="KW-0813">Transport</keyword>
<evidence type="ECO:0000256" key="1">
    <source>
        <dbReference type="ARBA" id="ARBA00009257"/>
    </source>
</evidence>
<dbReference type="InterPro" id="IPR016024">
    <property type="entry name" value="ARM-type_fold"/>
</dbReference>
<keyword evidence="11" id="KW-1185">Reference proteome</keyword>
<dbReference type="GO" id="GO:0010506">
    <property type="term" value="P:regulation of autophagy"/>
    <property type="evidence" value="ECO:0007669"/>
    <property type="project" value="TreeGrafter"/>
</dbReference>
<dbReference type="Pfam" id="PF14538">
    <property type="entry name" value="Raptor_N"/>
    <property type="match status" value="1"/>
</dbReference>
<name>A0A177BBR8_9BILA</name>
<keyword evidence="4" id="KW-0853">WD repeat</keyword>
<dbReference type="InterPro" id="IPR001680">
    <property type="entry name" value="WD40_rpt"/>
</dbReference>
<dbReference type="NCBIfam" id="TIGR01147">
    <property type="entry name" value="V_ATP_synt_G"/>
    <property type="match status" value="1"/>
</dbReference>
<evidence type="ECO:0000256" key="5">
    <source>
        <dbReference type="ARBA" id="ARBA00022737"/>
    </source>
</evidence>
<dbReference type="InterPro" id="IPR004083">
    <property type="entry name" value="Raptor"/>
</dbReference>
<dbReference type="GO" id="GO:0031931">
    <property type="term" value="C:TORC1 complex"/>
    <property type="evidence" value="ECO:0007669"/>
    <property type="project" value="InterPro"/>
</dbReference>
<comment type="similarity">
    <text evidence="2">Belongs to the V-ATPase G subunit family.</text>
</comment>
<gene>
    <name evidence="10" type="ORF">A3Q56_01328</name>
</gene>
<dbReference type="GO" id="GO:0009267">
    <property type="term" value="P:cellular response to starvation"/>
    <property type="evidence" value="ECO:0007669"/>
    <property type="project" value="TreeGrafter"/>
</dbReference>
<evidence type="ECO:0000256" key="3">
    <source>
        <dbReference type="ARBA" id="ARBA00022448"/>
    </source>
</evidence>
<dbReference type="GO" id="GO:0031929">
    <property type="term" value="P:TOR signaling"/>
    <property type="evidence" value="ECO:0007669"/>
    <property type="project" value="InterPro"/>
</dbReference>
<reference evidence="10 11" key="1">
    <citation type="submission" date="2016-04" db="EMBL/GenBank/DDBJ databases">
        <title>The genome of Intoshia linei affirms orthonectids as highly simplified spiralians.</title>
        <authorList>
            <person name="Mikhailov K.V."/>
            <person name="Slusarev G.S."/>
            <person name="Nikitin M.A."/>
            <person name="Logacheva M.D."/>
            <person name="Penin A."/>
            <person name="Aleoshin V."/>
            <person name="Panchin Y.V."/>
        </authorList>
    </citation>
    <scope>NUCLEOTIDE SEQUENCE [LARGE SCALE GENOMIC DNA]</scope>
    <source>
        <strain evidence="10">Intl2013</strain>
        <tissue evidence="10">Whole animal</tissue>
    </source>
</reference>
<dbReference type="OrthoDB" id="10262360at2759"/>
<feature type="domain" description="Raptor N-terminal CASPase-like" evidence="9">
    <location>
        <begin position="433"/>
        <end position="604"/>
    </location>
</feature>
<keyword evidence="5" id="KW-0677">Repeat</keyword>
<dbReference type="Pfam" id="PF03179">
    <property type="entry name" value="V-ATPase_G"/>
    <property type="match status" value="1"/>
</dbReference>
<keyword evidence="6" id="KW-0375">Hydrogen ion transport</keyword>
<dbReference type="InterPro" id="IPR015943">
    <property type="entry name" value="WD40/YVTN_repeat-like_dom_sf"/>
</dbReference>
<comment type="similarity">
    <text evidence="1">Belongs to the WD repeat RAPTOR family.</text>
</comment>
<keyword evidence="7" id="KW-0406">Ion transport</keyword>
<evidence type="ECO:0000256" key="4">
    <source>
        <dbReference type="ARBA" id="ARBA00022574"/>
    </source>
</evidence>
<dbReference type="PANTHER" id="PTHR12848:SF16">
    <property type="entry name" value="REGULATORY-ASSOCIATED PROTEIN OF MTOR"/>
    <property type="match status" value="1"/>
</dbReference>
<proteinExistence type="inferred from homology"/>
<evidence type="ECO:0000256" key="6">
    <source>
        <dbReference type="ARBA" id="ARBA00022781"/>
    </source>
</evidence>
<keyword evidence="8" id="KW-0175">Coiled coil</keyword>
<dbReference type="GO" id="GO:0030307">
    <property type="term" value="P:positive regulation of cell growth"/>
    <property type="evidence" value="ECO:0007669"/>
    <property type="project" value="TreeGrafter"/>
</dbReference>
<accession>A0A177BBR8</accession>
<evidence type="ECO:0000256" key="2">
    <source>
        <dbReference type="ARBA" id="ARBA00010066"/>
    </source>
</evidence>
<dbReference type="GO" id="GO:0030674">
    <property type="term" value="F:protein-macromolecule adaptor activity"/>
    <property type="evidence" value="ECO:0007669"/>
    <property type="project" value="TreeGrafter"/>
</dbReference>